<evidence type="ECO:0000313" key="2">
    <source>
        <dbReference type="EMBL" id="GLC28165.1"/>
    </source>
</evidence>
<accession>A0AA37V2P9</accession>
<keyword evidence="1" id="KW-1133">Transmembrane helix</keyword>
<organism evidence="2 3">
    <name type="scientific">Roseisolibacter agri</name>
    <dbReference type="NCBI Taxonomy" id="2014610"/>
    <lineage>
        <taxon>Bacteria</taxon>
        <taxon>Pseudomonadati</taxon>
        <taxon>Gemmatimonadota</taxon>
        <taxon>Gemmatimonadia</taxon>
        <taxon>Gemmatimonadales</taxon>
        <taxon>Gemmatimonadaceae</taxon>
        <taxon>Roseisolibacter</taxon>
    </lineage>
</organism>
<dbReference type="Proteomes" id="UP001161325">
    <property type="component" value="Unassembled WGS sequence"/>
</dbReference>
<proteinExistence type="predicted"/>
<dbReference type="RefSeq" id="WP_284352585.1">
    <property type="nucleotide sequence ID" value="NZ_BRXS01000008.1"/>
</dbReference>
<gene>
    <name evidence="2" type="ORF">rosag_46780</name>
</gene>
<sequence length="527" mass="57974">MFGKRAKARVASWHKWLGLVLTVPLLGWMASSAAMMLMTMNAPNGLAGSYTLNPYNSVDVRLDEATVAPDAVLRRAAAEHGLERVYWLRLQSRGPHLWYVVKPTPYAAAMVFDARTGARLDPLSDELLAVTANEALLGSRFQGLEHATEYNRYYAADRVPAVRARVGGAQPATLILSRDEGRTLRRLNAASGQFEWWYRTFHVNQYSDHLALWTTLLYACALGVIALAIFGYQLFWWRRPAVATALAPSRARSAGPFRARNLHRKLGAAVGGVLVVQLVVGIYLWLCLGPLEDPFRGKSSFSTDWRGGFAASQPLADAGTVLRQVAASLPADSAGARPVQAIEWRRLGNQDAWLVMPRKDEPPRVFSAATGRPLAALSPTLAGAIAREEVIGKPDFFYVAVAPQLWMDLNRPVPTYRFRFNDPWHTDVYVAQGTGEVVQRRPYFWRLFDPFLAVHMFAFTGVKPLDAALLALVQLTMLGVLATGWRLQFPGSSRRRTAVAVGAPPTVAAADATARAEPEDVLRGVSA</sequence>
<keyword evidence="3" id="KW-1185">Reference proteome</keyword>
<name>A0AA37V2P9_9BACT</name>
<evidence type="ECO:0000313" key="3">
    <source>
        <dbReference type="Proteomes" id="UP001161325"/>
    </source>
</evidence>
<keyword evidence="1" id="KW-0472">Membrane</keyword>
<feature type="transmembrane region" description="Helical" evidence="1">
    <location>
        <begin position="210"/>
        <end position="230"/>
    </location>
</feature>
<keyword evidence="1" id="KW-0812">Transmembrane</keyword>
<evidence type="ECO:0000256" key="1">
    <source>
        <dbReference type="SAM" id="Phobius"/>
    </source>
</evidence>
<feature type="transmembrane region" description="Helical" evidence="1">
    <location>
        <begin position="266"/>
        <end position="286"/>
    </location>
</feature>
<reference evidence="2" key="1">
    <citation type="submission" date="2022-08" db="EMBL/GenBank/DDBJ databases">
        <title>Draft genome sequencing of Roseisolibacter agri AW1220.</title>
        <authorList>
            <person name="Tobiishi Y."/>
            <person name="Tonouchi A."/>
        </authorList>
    </citation>
    <scope>NUCLEOTIDE SEQUENCE</scope>
    <source>
        <strain evidence="2">AW1220</strain>
    </source>
</reference>
<evidence type="ECO:0008006" key="4">
    <source>
        <dbReference type="Google" id="ProtNLM"/>
    </source>
</evidence>
<comment type="caution">
    <text evidence="2">The sequence shown here is derived from an EMBL/GenBank/DDBJ whole genome shotgun (WGS) entry which is preliminary data.</text>
</comment>
<dbReference type="EMBL" id="BRXS01000008">
    <property type="protein sequence ID" value="GLC28165.1"/>
    <property type="molecule type" value="Genomic_DNA"/>
</dbReference>
<protein>
    <recommendedName>
        <fullName evidence="4">PepSY-associated TM helix</fullName>
    </recommendedName>
</protein>
<dbReference type="AlphaFoldDB" id="A0AA37V2P9"/>